<reference evidence="3" key="1">
    <citation type="submission" date="2025-08" db="UniProtKB">
        <authorList>
            <consortium name="RefSeq"/>
        </authorList>
    </citation>
    <scope>IDENTIFICATION</scope>
    <source>
        <tissue evidence="3">Blood</tissue>
    </source>
</reference>
<dbReference type="CTD" id="256309"/>
<gene>
    <name evidence="3" type="primary">CCDC110</name>
</gene>
<evidence type="ECO:0000313" key="2">
    <source>
        <dbReference type="Proteomes" id="UP001190640"/>
    </source>
</evidence>
<accession>A0AA97JZW3</accession>
<dbReference type="Proteomes" id="UP001190640">
    <property type="component" value="Chromosome 10"/>
</dbReference>
<dbReference type="KEGG" id="emc:129336770"/>
<dbReference type="RefSeq" id="XP_054846086.1">
    <property type="nucleotide sequence ID" value="XM_054990111.1"/>
</dbReference>
<name>A0AA97JZW3_EUBMA</name>
<keyword evidence="2" id="KW-1185">Reference proteome</keyword>
<evidence type="ECO:0000313" key="3">
    <source>
        <dbReference type="RefSeq" id="XP_054846086.1"/>
    </source>
</evidence>
<organism evidence="2 3">
    <name type="scientific">Eublepharis macularius</name>
    <name type="common">Leopard gecko</name>
    <name type="synonym">Cyrtodactylus macularius</name>
    <dbReference type="NCBI Taxonomy" id="481883"/>
    <lineage>
        <taxon>Eukaryota</taxon>
        <taxon>Metazoa</taxon>
        <taxon>Chordata</taxon>
        <taxon>Craniata</taxon>
        <taxon>Vertebrata</taxon>
        <taxon>Euteleostomi</taxon>
        <taxon>Lepidosauria</taxon>
        <taxon>Squamata</taxon>
        <taxon>Bifurcata</taxon>
        <taxon>Gekkota</taxon>
        <taxon>Eublepharidae</taxon>
        <taxon>Eublepharinae</taxon>
        <taxon>Eublepharis</taxon>
    </lineage>
</organism>
<proteinExistence type="predicted"/>
<dbReference type="Gene3D" id="1.10.287.1490">
    <property type="match status" value="1"/>
</dbReference>
<dbReference type="GeneID" id="129336770"/>
<dbReference type="Gene3D" id="1.20.5.340">
    <property type="match status" value="1"/>
</dbReference>
<evidence type="ECO:0000256" key="1">
    <source>
        <dbReference type="SAM" id="Coils"/>
    </source>
</evidence>
<dbReference type="PANTHER" id="PTHR43941">
    <property type="entry name" value="STRUCTURAL MAINTENANCE OF CHROMOSOMES PROTEIN 2"/>
    <property type="match status" value="1"/>
</dbReference>
<feature type="coiled-coil region" evidence="1">
    <location>
        <begin position="459"/>
        <end position="763"/>
    </location>
</feature>
<dbReference type="AlphaFoldDB" id="A0AA97JZW3"/>
<keyword evidence="1" id="KW-0175">Coiled coil</keyword>
<protein>
    <submittedName>
        <fullName evidence="3">Coiled-coil domain-containing protein 110</fullName>
    </submittedName>
</protein>
<sequence length="876" mass="99124">MKAGFGYSVLRTEEGGQGGSRGWGRLGDEETIPPCGVVAGPGIQDAGAADKPGRNSQVQAQSALKVLQHQLESFQALRQQTLQNVNLVQSEINEILNKNIADMKHPELNPDPLLLSSMPISVATPRWCQEALLLKNQLHHDNRTKQCRETSPDNIFGDPVTGGNVPHHILTKCQLFGTAELPVQTPRKNAILAFTNGHELKNSASSTFSPSWVGLETEVKTPFSDIKGYAGSKIPMAFHAGEDEHVAQIVSSSFGNMKEDGKKILRHELPYTFDAPNTSTVLYSKDNDSGYLSEQDLSESVTSMSRDDFKSRKSSDLEDSVDELHIAVVSFKENNQIAAQLDSNSKNQNKDFFVNGNMFENLQLNFYPKTGKDTSLTLEHAQREKKNEQLPLLGTKHEFQKHRDLEFCAIEAGSDSYGKKSRLLQMSPEEPKPLQKTPVDLQSENGDLKKQMKPLTGIIQSLTEQNSKYQKQIKDLHDEKSSIQERLVKSERDCKECIKEVKSLLKKCNELQQQKIALEEKQDELYAQNQRMMRNVDDFQNQHQQAQESVAALTQDKGDLVVALKTLESQISSLREEHKGLEGKVSQLTDEKSLLQKELEEKQKEIQQLKENEKTKLADMEAAQRMTQTLKEEKLNLEKTLRESTDFKEVLEKELEEVRRERVHAEGKLLAECKNTRKENGILKTDLSKTERECERLSAVVKGMTEDNWVLKKELHEYKQDVSECKATIRKLSEELLLMENEIRTMQNERDVLQFEVRRLHRNNGCLRDQVAALFNEQYKKRSNSGSNGDPANPTEICEEMSSFQHISVKYNLPEYGKIAEIRRKLEEEAHHKEKGSCNVRQLSSTVSVSCTTSIITQSGLHSAVRKKYSTLCSAT</sequence>